<reference evidence="15 16" key="1">
    <citation type="submission" date="2019-02" db="EMBL/GenBank/DDBJ databases">
        <title>Pedobacter sp. RP-3-8 sp. nov., isolated from Arctic soil.</title>
        <authorList>
            <person name="Dahal R.H."/>
        </authorList>
    </citation>
    <scope>NUCLEOTIDE SEQUENCE [LARGE SCALE GENOMIC DNA]</scope>
    <source>
        <strain evidence="15 16">RP-3-8</strain>
    </source>
</reference>
<dbReference type="Pfam" id="PF07715">
    <property type="entry name" value="Plug"/>
    <property type="match status" value="1"/>
</dbReference>
<dbReference type="InterPro" id="IPR036942">
    <property type="entry name" value="Beta-barrel_TonB_sf"/>
</dbReference>
<dbReference type="NCBIfam" id="TIGR04056">
    <property type="entry name" value="OMP_RagA_SusC"/>
    <property type="match status" value="1"/>
</dbReference>
<feature type="domain" description="Secretin/TonB short N-terminal" evidence="13">
    <location>
        <begin position="67"/>
        <end position="117"/>
    </location>
</feature>
<organism evidence="15 16">
    <name type="scientific">Pedobacter hiemivivus</name>
    <dbReference type="NCBI Taxonomy" id="2530454"/>
    <lineage>
        <taxon>Bacteria</taxon>
        <taxon>Pseudomonadati</taxon>
        <taxon>Bacteroidota</taxon>
        <taxon>Sphingobacteriia</taxon>
        <taxon>Sphingobacteriales</taxon>
        <taxon>Sphingobacteriaceae</taxon>
        <taxon>Pedobacter</taxon>
    </lineage>
</organism>
<dbReference type="InterPro" id="IPR011662">
    <property type="entry name" value="Secretin/TonB_short_N"/>
</dbReference>
<keyword evidence="7 11" id="KW-0798">TonB box</keyword>
<evidence type="ECO:0000313" key="16">
    <source>
        <dbReference type="Proteomes" id="UP000291117"/>
    </source>
</evidence>
<keyword evidence="9 10" id="KW-0998">Cell outer membrane</keyword>
<comment type="caution">
    <text evidence="15">The sequence shown here is derived from an EMBL/GenBank/DDBJ whole genome shotgun (WGS) entry which is preliminary data.</text>
</comment>
<dbReference type="SUPFAM" id="SSF49464">
    <property type="entry name" value="Carboxypeptidase regulatory domain-like"/>
    <property type="match status" value="1"/>
</dbReference>
<proteinExistence type="inferred from homology"/>
<dbReference type="Pfam" id="PF00593">
    <property type="entry name" value="TonB_dep_Rec_b-barrel"/>
    <property type="match status" value="1"/>
</dbReference>
<dbReference type="Proteomes" id="UP000291117">
    <property type="component" value="Unassembled WGS sequence"/>
</dbReference>
<dbReference type="GO" id="GO:0006826">
    <property type="term" value="P:iron ion transport"/>
    <property type="evidence" value="ECO:0007669"/>
    <property type="project" value="UniProtKB-KW"/>
</dbReference>
<comment type="similarity">
    <text evidence="10 11">Belongs to the TonB-dependent receptor family.</text>
</comment>
<dbReference type="InterPro" id="IPR008969">
    <property type="entry name" value="CarboxyPept-like_regulatory"/>
</dbReference>
<evidence type="ECO:0000256" key="9">
    <source>
        <dbReference type="ARBA" id="ARBA00023237"/>
    </source>
</evidence>
<evidence type="ECO:0000256" key="6">
    <source>
        <dbReference type="ARBA" id="ARBA00023004"/>
    </source>
</evidence>
<evidence type="ECO:0000256" key="11">
    <source>
        <dbReference type="RuleBase" id="RU003357"/>
    </source>
</evidence>
<evidence type="ECO:0000256" key="2">
    <source>
        <dbReference type="ARBA" id="ARBA00022448"/>
    </source>
</evidence>
<dbReference type="AlphaFoldDB" id="A0A4V2MKU3"/>
<keyword evidence="4" id="KW-0406">Ion transport</keyword>
<dbReference type="SUPFAM" id="SSF56935">
    <property type="entry name" value="Porins"/>
    <property type="match status" value="1"/>
</dbReference>
<dbReference type="InterPro" id="IPR012910">
    <property type="entry name" value="Plug_dom"/>
</dbReference>
<keyword evidence="16" id="KW-1185">Reference proteome</keyword>
<gene>
    <name evidence="15" type="ORF">EZ444_01975</name>
</gene>
<evidence type="ECO:0000256" key="3">
    <source>
        <dbReference type="ARBA" id="ARBA00022452"/>
    </source>
</evidence>
<dbReference type="Gene3D" id="2.170.130.10">
    <property type="entry name" value="TonB-dependent receptor, plug domain"/>
    <property type="match status" value="1"/>
</dbReference>
<evidence type="ECO:0000256" key="1">
    <source>
        <dbReference type="ARBA" id="ARBA00004571"/>
    </source>
</evidence>
<keyword evidence="5 10" id="KW-0812">Transmembrane</keyword>
<dbReference type="NCBIfam" id="TIGR04057">
    <property type="entry name" value="SusC_RagA_signa"/>
    <property type="match status" value="1"/>
</dbReference>
<keyword evidence="6" id="KW-0408">Iron</keyword>
<dbReference type="InterPro" id="IPR039426">
    <property type="entry name" value="TonB-dep_rcpt-like"/>
</dbReference>
<evidence type="ECO:0000256" key="5">
    <source>
        <dbReference type="ARBA" id="ARBA00022692"/>
    </source>
</evidence>
<evidence type="ECO:0000256" key="7">
    <source>
        <dbReference type="ARBA" id="ARBA00023077"/>
    </source>
</evidence>
<evidence type="ECO:0000256" key="8">
    <source>
        <dbReference type="ARBA" id="ARBA00023136"/>
    </source>
</evidence>
<comment type="subcellular location">
    <subcellularLocation>
        <location evidence="1 10">Cell outer membrane</location>
        <topology evidence="1 10">Multi-pass membrane protein</topology>
    </subcellularLocation>
</comment>
<evidence type="ECO:0000256" key="10">
    <source>
        <dbReference type="PROSITE-ProRule" id="PRU01360"/>
    </source>
</evidence>
<dbReference type="InterPro" id="IPR023997">
    <property type="entry name" value="TonB-dep_OMP_SusC/RagA_CS"/>
</dbReference>
<evidence type="ECO:0000259" key="14">
    <source>
        <dbReference type="Pfam" id="PF07715"/>
    </source>
</evidence>
<evidence type="ECO:0000313" key="15">
    <source>
        <dbReference type="EMBL" id="TCC99466.1"/>
    </source>
</evidence>
<evidence type="ECO:0000259" key="12">
    <source>
        <dbReference type="Pfam" id="PF00593"/>
    </source>
</evidence>
<dbReference type="InterPro" id="IPR037066">
    <property type="entry name" value="Plug_dom_sf"/>
</dbReference>
<dbReference type="Pfam" id="PF13715">
    <property type="entry name" value="CarbopepD_reg_2"/>
    <property type="match status" value="1"/>
</dbReference>
<dbReference type="OrthoDB" id="9768177at2"/>
<dbReference type="EMBL" id="SJSM01000001">
    <property type="protein sequence ID" value="TCC99466.1"/>
    <property type="molecule type" value="Genomic_DNA"/>
</dbReference>
<dbReference type="GO" id="GO:0009279">
    <property type="term" value="C:cell outer membrane"/>
    <property type="evidence" value="ECO:0007669"/>
    <property type="project" value="UniProtKB-SubCell"/>
</dbReference>
<feature type="domain" description="TonB-dependent receptor plug" evidence="14">
    <location>
        <begin position="225"/>
        <end position="346"/>
    </location>
</feature>
<keyword evidence="4" id="KW-0410">Iron transport</keyword>
<keyword evidence="3 10" id="KW-1134">Transmembrane beta strand</keyword>
<feature type="domain" description="TonB-dependent receptor-like beta-barrel" evidence="12">
    <location>
        <begin position="550"/>
        <end position="901"/>
    </location>
</feature>
<sequence length="1166" mass="129068">MKICTKNPCWYTYHMKKLLLVMKITTFLLLIAIMQVSASGFAQKITLSQKEITLKEFFRAIKKQTGYNVFYSNQLINDSRKINVDFENEDLEPVLKKVLTAHDLSFNIRDKDISVKPEEKTFLDNLVARFQEIDINGKILDEKGNALPGTNIKIKGTNRYVISDNNGAFLLKSVDEQAIVVISFVGHRTLEIPANKIKGTITLRAISANLQEVSVTTAYGIERSKKELGYSVAQVTGEAINKANSGNILNGLIGKVSGLNIMSQSSEMSPKMRVLLRGIRSFGQSSNNQPLFIFNGAPLSFGGDMNAAQRSLEFINNLNPADVEEVTVLKGANATAMYGPEGVNGVIIITTKKVKQGEMSINARVNSSYTRYDYRQRSDQRTFGVGDESGFGVGGAQPGNWGPAYDGKIIRVGFPDKDGNYQEVPYSDLDDRYNFFNVARNTRANVSIAEGNLNSSYYIGAGYNDQTGLLPGDKTRQSTFLYSTNKKVGKLLDLQLNVNYSNTIADRGADVSSKVLNTPSFIPLLSYKDYKNSHWATLDNYWFGINPYAALDMTRSLARANAFTGNFIANFKPFKWLNIKDQISVNYQGTNNKINAQPIIFSDFARVDPVKGLDKDASTIDQFSSATAFNNDLLISTIHKSGDFLIRANLGNSIRDNFDKALQTSANLVVPVFNNVFVRTDQGVAGQEKHTTTRSISAFGNVSLGYKDRIFLELTGRNEWDSKRAKVARGKDLYFGANTSLILKEIVPFLKEQSWIDIFKLRLSAAFTANMNILPQQSEKTFQLLIPFPITNPTTGKSVLGYALTGNPNPLIKPEKVFSQEYGTELAFLENRIKFDAAYYHQINNGVIMAVGIPPYSGYPGTDNAGRFKNTGWEFDLGINPLVDFGKDIDISLTGRFSINNNEVLQVADIYNGTFIMNDPYGNLFYAREGHSAFEYPVTDFKRNPEGKVIVDKNTGLPTVDTQNPKIAGKTLPIYQGGVTLSVRYKRFTLSSQADYSAGNHFQFSSANIQTGVSNLTLINNREIFVFPNSVIEDSPGHFIENKDVPVSNAGKDLFSRFAAASIHTITNASYWRIREVSLQYEMPLKTKWVKKISGSIYANNVFSFYPRSNIYGDPVLSQGPGIPQSRATVVGQNSTSDTNNVSGGSADANAGPGLILYGFTFGLSF</sequence>
<evidence type="ECO:0000259" key="13">
    <source>
        <dbReference type="Pfam" id="PF07660"/>
    </source>
</evidence>
<protein>
    <submittedName>
        <fullName evidence="15">SusC/RagA family TonB-linked outer membrane protein</fullName>
    </submittedName>
</protein>
<dbReference type="InterPro" id="IPR023996">
    <property type="entry name" value="TonB-dep_OMP_SusC/RagA"/>
</dbReference>
<dbReference type="Pfam" id="PF07660">
    <property type="entry name" value="STN"/>
    <property type="match status" value="1"/>
</dbReference>
<dbReference type="Gene3D" id="2.40.170.20">
    <property type="entry name" value="TonB-dependent receptor, beta-barrel domain"/>
    <property type="match status" value="1"/>
</dbReference>
<dbReference type="PROSITE" id="PS52016">
    <property type="entry name" value="TONB_DEPENDENT_REC_3"/>
    <property type="match status" value="1"/>
</dbReference>
<keyword evidence="2 10" id="KW-0813">Transport</keyword>
<evidence type="ECO:0000256" key="4">
    <source>
        <dbReference type="ARBA" id="ARBA00022496"/>
    </source>
</evidence>
<name>A0A4V2MKU3_9SPHI</name>
<dbReference type="InterPro" id="IPR000531">
    <property type="entry name" value="Beta-barrel_TonB"/>
</dbReference>
<accession>A0A4V2MKU3</accession>
<keyword evidence="8 10" id="KW-0472">Membrane</keyword>